<dbReference type="SMART" id="SM00409">
    <property type="entry name" value="IG"/>
    <property type="match status" value="2"/>
</dbReference>
<dbReference type="AlphaFoldDB" id="H0XIE9"/>
<keyword evidence="3" id="KW-0325">Glycoprotein</keyword>
<protein>
    <recommendedName>
        <fullName evidence="5">Ig-like domain-containing protein</fullName>
    </recommendedName>
</protein>
<dbReference type="Ensembl" id="ENSOGAT00000031171.1">
    <property type="protein sequence ID" value="ENSOGAP00000015889.1"/>
    <property type="gene ID" value="ENSOGAG00000027646.1"/>
</dbReference>
<evidence type="ECO:0000256" key="1">
    <source>
        <dbReference type="ARBA" id="ARBA00022729"/>
    </source>
</evidence>
<dbReference type="STRING" id="30611.ENSOGAP00000015889"/>
<evidence type="ECO:0000256" key="4">
    <source>
        <dbReference type="ARBA" id="ARBA00023319"/>
    </source>
</evidence>
<dbReference type="InterPro" id="IPR003599">
    <property type="entry name" value="Ig_sub"/>
</dbReference>
<evidence type="ECO:0000256" key="2">
    <source>
        <dbReference type="ARBA" id="ARBA00023157"/>
    </source>
</evidence>
<dbReference type="InterPro" id="IPR036179">
    <property type="entry name" value="Ig-like_dom_sf"/>
</dbReference>
<dbReference type="Gene3D" id="2.60.40.10">
    <property type="entry name" value="Immunoglobulins"/>
    <property type="match status" value="2"/>
</dbReference>
<dbReference type="eggNOG" id="ENOG502RU2R">
    <property type="taxonomic scope" value="Eukaryota"/>
</dbReference>
<dbReference type="EMBL" id="AAQR03153593">
    <property type="status" value="NOT_ANNOTATED_CDS"/>
    <property type="molecule type" value="Genomic_DNA"/>
</dbReference>
<dbReference type="Pfam" id="PF07686">
    <property type="entry name" value="V-set"/>
    <property type="match status" value="1"/>
</dbReference>
<feature type="domain" description="Ig-like" evidence="5">
    <location>
        <begin position="249"/>
        <end position="305"/>
    </location>
</feature>
<reference evidence="6" key="3">
    <citation type="submission" date="2025-09" db="UniProtKB">
        <authorList>
            <consortium name="Ensembl"/>
        </authorList>
    </citation>
    <scope>IDENTIFICATION</scope>
</reference>
<dbReference type="InterPro" id="IPR052598">
    <property type="entry name" value="IgSF_CEA-related"/>
</dbReference>
<dbReference type="EMBL" id="AAQR03153594">
    <property type="status" value="NOT_ANNOTATED_CDS"/>
    <property type="molecule type" value="Genomic_DNA"/>
</dbReference>
<keyword evidence="7" id="KW-1185">Reference proteome</keyword>
<dbReference type="InterPro" id="IPR013106">
    <property type="entry name" value="Ig_V-set"/>
</dbReference>
<sequence>LALLSPSRILLTSCTCSASSELPFSVQLDSLTEGARVHLPVPGSLDGILSTSWFRGHKAQPAAMIFSAEGLPGPAYTGREMLGTHGSLVIRNVTAQDSGSYTVVLETSSGRRSATEQIHVKRLQPSLLFGRSGLGIRTRHLRYACSCSSLLGKGTVIWARRAGALEEVLRWSGTLCPAPYVIFKMGYFREVAGAFQTRNAQPLCVASAHLASLSVIADSFKTVPLLTFPETIQGIIQSDLNYSVILEWVTTMNPEPVQTWTLNGKICGTGEKLFIRRLSWEQLGTYVCTATNSKEQLSSQPVTVSL</sequence>
<evidence type="ECO:0000313" key="7">
    <source>
        <dbReference type="Proteomes" id="UP000005225"/>
    </source>
</evidence>
<evidence type="ECO:0000313" key="6">
    <source>
        <dbReference type="Ensembl" id="ENSOGAP00000015889.1"/>
    </source>
</evidence>
<organism evidence="6 7">
    <name type="scientific">Otolemur garnettii</name>
    <name type="common">Small-eared galago</name>
    <name type="synonym">Garnett's greater bushbaby</name>
    <dbReference type="NCBI Taxonomy" id="30611"/>
    <lineage>
        <taxon>Eukaryota</taxon>
        <taxon>Metazoa</taxon>
        <taxon>Chordata</taxon>
        <taxon>Craniata</taxon>
        <taxon>Vertebrata</taxon>
        <taxon>Euteleostomi</taxon>
        <taxon>Mammalia</taxon>
        <taxon>Eutheria</taxon>
        <taxon>Euarchontoglires</taxon>
        <taxon>Primates</taxon>
        <taxon>Strepsirrhini</taxon>
        <taxon>Lorisiformes</taxon>
        <taxon>Galagidae</taxon>
        <taxon>Otolemur</taxon>
    </lineage>
</organism>
<accession>H0XIE9</accession>
<dbReference type="InterPro" id="IPR013783">
    <property type="entry name" value="Ig-like_fold"/>
</dbReference>
<reference evidence="6" key="2">
    <citation type="submission" date="2025-08" db="UniProtKB">
        <authorList>
            <consortium name="Ensembl"/>
        </authorList>
    </citation>
    <scope>IDENTIFICATION</scope>
</reference>
<dbReference type="PANTHER" id="PTHR44337:SF13">
    <property type="entry name" value="IMMUNOGLOBULIN SUPERFAMILY MEMBER 23"/>
    <property type="match status" value="1"/>
</dbReference>
<dbReference type="InterPro" id="IPR007110">
    <property type="entry name" value="Ig-like_dom"/>
</dbReference>
<keyword evidence="1" id="KW-0732">Signal</keyword>
<name>H0XIE9_OTOGA</name>
<dbReference type="PANTHER" id="PTHR44337">
    <property type="entry name" value="CARCINOEMBRYONIC ANTIGEN-RELATED CELL ADHESION MOLECULE 8"/>
    <property type="match status" value="1"/>
</dbReference>
<dbReference type="HOGENOM" id="CLU_024555_0_0_1"/>
<dbReference type="InParanoid" id="H0XIE9"/>
<dbReference type="Proteomes" id="UP000005225">
    <property type="component" value="Unassembled WGS sequence"/>
</dbReference>
<dbReference type="GeneTree" id="ENSGT00390000015308"/>
<dbReference type="SUPFAM" id="SSF48726">
    <property type="entry name" value="Immunoglobulin"/>
    <property type="match status" value="2"/>
</dbReference>
<dbReference type="PROSITE" id="PS50835">
    <property type="entry name" value="IG_LIKE"/>
    <property type="match status" value="1"/>
</dbReference>
<keyword evidence="4" id="KW-0393">Immunoglobulin domain</keyword>
<evidence type="ECO:0000259" key="5">
    <source>
        <dbReference type="PROSITE" id="PS50835"/>
    </source>
</evidence>
<keyword evidence="2" id="KW-1015">Disulfide bond</keyword>
<evidence type="ECO:0000256" key="3">
    <source>
        <dbReference type="ARBA" id="ARBA00023180"/>
    </source>
</evidence>
<dbReference type="OMA" id="GHSPAWK"/>
<dbReference type="EMBL" id="AAQR03153592">
    <property type="status" value="NOT_ANNOTATED_CDS"/>
    <property type="molecule type" value="Genomic_DNA"/>
</dbReference>
<proteinExistence type="predicted"/>
<dbReference type="EMBL" id="AAQR03153591">
    <property type="status" value="NOT_ANNOTATED_CDS"/>
    <property type="molecule type" value="Genomic_DNA"/>
</dbReference>
<reference evidence="7" key="1">
    <citation type="submission" date="2011-03" db="EMBL/GenBank/DDBJ databases">
        <title>Version 3 of the genome sequence of Otolemur garnettii (Bushbaby).</title>
        <authorList>
            <consortium name="The Broad Institute Genome Sequencing Platform"/>
            <person name="Di Palma F."/>
            <person name="Johnson J."/>
            <person name="Lander E.S."/>
            <person name="Lindblad-Toh K."/>
            <person name="Jaffe D.B."/>
            <person name="Gnerre S."/>
            <person name="MacCallum I."/>
            <person name="Przybylski D."/>
            <person name="Ribeiro F.J."/>
            <person name="Burton J.N."/>
            <person name="Walker B.J."/>
            <person name="Sharpe T."/>
            <person name="Hall G."/>
        </authorList>
    </citation>
    <scope>NUCLEOTIDE SEQUENCE [LARGE SCALE GENOMIC DNA]</scope>
</reference>